<keyword evidence="1" id="KW-0813">Transport</keyword>
<evidence type="ECO:0000313" key="6">
    <source>
        <dbReference type="Proteomes" id="UP000241238"/>
    </source>
</evidence>
<dbReference type="Pfam" id="PF00005">
    <property type="entry name" value="ABC_tran"/>
    <property type="match status" value="1"/>
</dbReference>
<keyword evidence="3 5" id="KW-0067">ATP-binding</keyword>
<dbReference type="InterPro" id="IPR003439">
    <property type="entry name" value="ABC_transporter-like_ATP-bd"/>
</dbReference>
<accession>A0ABM6U4E9</accession>
<dbReference type="SMART" id="SM00382">
    <property type="entry name" value="AAA"/>
    <property type="match status" value="1"/>
</dbReference>
<organism evidence="5 6">
    <name type="scientific">Fusobacterium varium ATCC 27725</name>
    <dbReference type="NCBI Taxonomy" id="469618"/>
    <lineage>
        <taxon>Bacteria</taxon>
        <taxon>Fusobacteriati</taxon>
        <taxon>Fusobacteriota</taxon>
        <taxon>Fusobacteriia</taxon>
        <taxon>Fusobacteriales</taxon>
        <taxon>Fusobacteriaceae</taxon>
        <taxon>Fusobacterium</taxon>
    </lineage>
</organism>
<dbReference type="InterPro" id="IPR013611">
    <property type="entry name" value="Transp-assoc_OB_typ2"/>
</dbReference>
<protein>
    <submittedName>
        <fullName evidence="5">ABC transporter ATP-binding protein</fullName>
    </submittedName>
</protein>
<dbReference type="InterPro" id="IPR008995">
    <property type="entry name" value="Mo/tungstate-bd_C_term_dom"/>
</dbReference>
<dbReference type="InterPro" id="IPR003593">
    <property type="entry name" value="AAA+_ATPase"/>
</dbReference>
<dbReference type="InterPro" id="IPR050093">
    <property type="entry name" value="ABC_SmlMolc_Importer"/>
</dbReference>
<feature type="domain" description="ABC transporter" evidence="4">
    <location>
        <begin position="4"/>
        <end position="234"/>
    </location>
</feature>
<evidence type="ECO:0000256" key="3">
    <source>
        <dbReference type="ARBA" id="ARBA00022840"/>
    </source>
</evidence>
<dbReference type="GO" id="GO:0005524">
    <property type="term" value="F:ATP binding"/>
    <property type="evidence" value="ECO:0007669"/>
    <property type="project" value="UniProtKB-KW"/>
</dbReference>
<dbReference type="GeneID" id="77467974"/>
<dbReference type="PANTHER" id="PTHR42781:SF4">
    <property type="entry name" value="SPERMIDINE_PUTRESCINE IMPORT ATP-BINDING PROTEIN POTA"/>
    <property type="match status" value="1"/>
</dbReference>
<evidence type="ECO:0000259" key="4">
    <source>
        <dbReference type="PROSITE" id="PS50893"/>
    </source>
</evidence>
<evidence type="ECO:0000256" key="1">
    <source>
        <dbReference type="ARBA" id="ARBA00022448"/>
    </source>
</evidence>
<proteinExistence type="predicted"/>
<dbReference type="PANTHER" id="PTHR42781">
    <property type="entry name" value="SPERMIDINE/PUTRESCINE IMPORT ATP-BINDING PROTEIN POTA"/>
    <property type="match status" value="1"/>
</dbReference>
<evidence type="ECO:0000313" key="5">
    <source>
        <dbReference type="EMBL" id="AVQ31198.1"/>
    </source>
</evidence>
<keyword evidence="6" id="KW-1185">Reference proteome</keyword>
<dbReference type="EMBL" id="CP028103">
    <property type="protein sequence ID" value="AVQ31198.1"/>
    <property type="molecule type" value="Genomic_DNA"/>
</dbReference>
<gene>
    <name evidence="5" type="ORF">C4N18_08220</name>
</gene>
<keyword evidence="2" id="KW-0547">Nucleotide-binding</keyword>
<dbReference type="Gene3D" id="3.40.50.300">
    <property type="entry name" value="P-loop containing nucleotide triphosphate hydrolases"/>
    <property type="match status" value="1"/>
</dbReference>
<dbReference type="PROSITE" id="PS50893">
    <property type="entry name" value="ABC_TRANSPORTER_2"/>
    <property type="match status" value="1"/>
</dbReference>
<reference evidence="6" key="1">
    <citation type="journal article" date="2018" name="MSphere">
        <title>Fusobacterium Genomics Using MinION and Illumina Sequencing Enables Genome Completion and Correction.</title>
        <authorList>
            <person name="Todd S.M."/>
            <person name="Settlage R.E."/>
            <person name="Lahmers K.K."/>
            <person name="Slade D.J."/>
        </authorList>
    </citation>
    <scope>NUCLEOTIDE SEQUENCE [LARGE SCALE GENOMIC DNA]</scope>
    <source>
        <strain evidence="6">ATCC 27725</strain>
    </source>
</reference>
<dbReference type="RefSeq" id="WP_005946999.1">
    <property type="nucleotide sequence ID" value="NZ_CP028103.1"/>
</dbReference>
<sequence>MEFISVKNLKKSYGKENIFKNINFEVKKGEFVTLLGPSGCGKSTLLRCMAGLNSIDEGNIYVHGEEITGKSPKDRGIGMVFQNYALFPNLDVYDNIAFGLSVKGMNKEEIDKKVKNIVSLVQLEGKEHNFPSQLSGGQKQRTAIARSVIMEPKILLLDEPLSALDAKVRKTLRDELKKIQKHLNITTIFVTHDQEEALTISDRIFVMDKGNIVQMGTPEEVYTSPSSIFLAKFIGNYNIFDRKQIEILFPEEKYDNLAIRPEAIYIKERGRNYEMSNFICKKAFIKNINILGNVIRYLTEINGIDIIVDLLNRGENKIYTVGSEVELMFLKKELKNLK</sequence>
<dbReference type="SUPFAM" id="SSF50331">
    <property type="entry name" value="MOP-like"/>
    <property type="match status" value="1"/>
</dbReference>
<name>A0ABM6U4E9_FUSVA</name>
<dbReference type="SUPFAM" id="SSF52540">
    <property type="entry name" value="P-loop containing nucleoside triphosphate hydrolases"/>
    <property type="match status" value="1"/>
</dbReference>
<dbReference type="Proteomes" id="UP000241238">
    <property type="component" value="Chromosome"/>
</dbReference>
<dbReference type="Pfam" id="PF08402">
    <property type="entry name" value="TOBE_2"/>
    <property type="match status" value="1"/>
</dbReference>
<dbReference type="InterPro" id="IPR027417">
    <property type="entry name" value="P-loop_NTPase"/>
</dbReference>
<evidence type="ECO:0000256" key="2">
    <source>
        <dbReference type="ARBA" id="ARBA00022741"/>
    </source>
</evidence>